<dbReference type="Proteomes" id="UP000683291">
    <property type="component" value="Chromosome 1"/>
</dbReference>
<feature type="chain" id="PRO_5037961641" evidence="1">
    <location>
        <begin position="18"/>
        <end position="186"/>
    </location>
</feature>
<keyword evidence="1" id="KW-0732">Signal</keyword>
<organism evidence="2 3">
    <name type="scientific">Sulfitobacter albidus</name>
    <dbReference type="NCBI Taxonomy" id="2829501"/>
    <lineage>
        <taxon>Bacteria</taxon>
        <taxon>Pseudomonadati</taxon>
        <taxon>Pseudomonadota</taxon>
        <taxon>Alphaproteobacteria</taxon>
        <taxon>Rhodobacterales</taxon>
        <taxon>Roseobacteraceae</taxon>
        <taxon>Sulfitobacter</taxon>
    </lineage>
</organism>
<accession>A0A975PP03</accession>
<dbReference type="AlphaFoldDB" id="A0A975PP03"/>
<feature type="signal peptide" evidence="1">
    <location>
        <begin position="1"/>
        <end position="17"/>
    </location>
</feature>
<dbReference type="EMBL" id="CP073581">
    <property type="protein sequence ID" value="QUJ78021.1"/>
    <property type="molecule type" value="Genomic_DNA"/>
</dbReference>
<reference evidence="2" key="1">
    <citation type="submission" date="2021-04" db="EMBL/GenBank/DDBJ databases">
        <title>Complete genome sequence for Sulfitobacter sp. strain JK7-1.</title>
        <authorList>
            <person name="Park S.-J."/>
        </authorList>
    </citation>
    <scope>NUCLEOTIDE SEQUENCE</scope>
    <source>
        <strain evidence="2">JK7-1</strain>
    </source>
</reference>
<keyword evidence="3" id="KW-1185">Reference proteome</keyword>
<evidence type="ECO:0000256" key="1">
    <source>
        <dbReference type="SAM" id="SignalP"/>
    </source>
</evidence>
<dbReference type="KEGG" id="sual:KDD17_10930"/>
<proteinExistence type="predicted"/>
<evidence type="ECO:0000313" key="3">
    <source>
        <dbReference type="Proteomes" id="UP000683291"/>
    </source>
</evidence>
<evidence type="ECO:0000313" key="2">
    <source>
        <dbReference type="EMBL" id="QUJ78021.1"/>
    </source>
</evidence>
<gene>
    <name evidence="2" type="ORF">KDD17_10930</name>
</gene>
<name>A0A975PP03_9RHOB</name>
<sequence length="186" mass="20190">MRALIAALALVPSLALAQDFSEGSEAKTWNLYAEQPARFEATVVDLLCTFTGDCPEDCGAGRRQLGLLRSADDTLVLPMKNGQPAFSGAAVDLLPYCNQTIEVDGLMIDDPDLGAQNIYLVQRIKADGADWVAANQWTKEWAKANPDAAGKGPWFRRSPRIKAEIEENGYLGLGPEADAAFIADWF</sequence>
<protein>
    <submittedName>
        <fullName evidence="2">Uncharacterized protein</fullName>
    </submittedName>
</protein>